<feature type="compositionally biased region" description="Low complexity" evidence="1">
    <location>
        <begin position="34"/>
        <end position="53"/>
    </location>
</feature>
<reference evidence="3" key="1">
    <citation type="submission" date="2020-07" db="EMBL/GenBank/DDBJ databases">
        <authorList>
            <person name="Nieuwenhuis M."/>
            <person name="Van De Peppel L.J.J."/>
        </authorList>
    </citation>
    <scope>NUCLEOTIDE SEQUENCE</scope>
    <source>
        <strain evidence="3">AP01</strain>
        <tissue evidence="3">Mycelium</tissue>
    </source>
</reference>
<accession>A0A9P7GB92</accession>
<dbReference type="EMBL" id="JABCKV010000025">
    <property type="protein sequence ID" value="KAG5646160.1"/>
    <property type="molecule type" value="Genomic_DNA"/>
</dbReference>
<reference evidence="3" key="2">
    <citation type="submission" date="2021-10" db="EMBL/GenBank/DDBJ databases">
        <title>Phylogenomics reveals ancestral predisposition of the termite-cultivated fungus Termitomyces towards a domesticated lifestyle.</title>
        <authorList>
            <person name="Auxier B."/>
            <person name="Grum-Grzhimaylo A."/>
            <person name="Cardenas M.E."/>
            <person name="Lodge J.D."/>
            <person name="Laessoe T."/>
            <person name="Pedersen O."/>
            <person name="Smith M.E."/>
            <person name="Kuyper T.W."/>
            <person name="Franco-Molano E.A."/>
            <person name="Baroni T.J."/>
            <person name="Aanen D.K."/>
        </authorList>
    </citation>
    <scope>NUCLEOTIDE SEQUENCE</scope>
    <source>
        <strain evidence="3">AP01</strain>
        <tissue evidence="3">Mycelium</tissue>
    </source>
</reference>
<dbReference type="Proteomes" id="UP000775547">
    <property type="component" value="Unassembled WGS sequence"/>
</dbReference>
<proteinExistence type="predicted"/>
<name>A0A9P7GB92_9AGAR</name>
<feature type="signal peptide" evidence="2">
    <location>
        <begin position="1"/>
        <end position="23"/>
    </location>
</feature>
<feature type="compositionally biased region" description="Basic residues" evidence="1">
    <location>
        <begin position="54"/>
        <end position="70"/>
    </location>
</feature>
<gene>
    <name evidence="3" type="ORF">DXG03_004213</name>
</gene>
<keyword evidence="4" id="KW-1185">Reference proteome</keyword>
<organism evidence="3 4">
    <name type="scientific">Asterophora parasitica</name>
    <dbReference type="NCBI Taxonomy" id="117018"/>
    <lineage>
        <taxon>Eukaryota</taxon>
        <taxon>Fungi</taxon>
        <taxon>Dikarya</taxon>
        <taxon>Basidiomycota</taxon>
        <taxon>Agaricomycotina</taxon>
        <taxon>Agaricomycetes</taxon>
        <taxon>Agaricomycetidae</taxon>
        <taxon>Agaricales</taxon>
        <taxon>Tricholomatineae</taxon>
        <taxon>Lyophyllaceae</taxon>
        <taxon>Asterophora</taxon>
    </lineage>
</organism>
<evidence type="ECO:0000256" key="1">
    <source>
        <dbReference type="SAM" id="MobiDB-lite"/>
    </source>
</evidence>
<sequence>MQLLSSVLSTLLVLGVVSLVVEAAPVIGNGTAVTASTGHSAAKGGAKASNTKNMKSRKPRKCTSKLRSKSKSTSNGKALNGGKGARPTVAKSNKPRPKEAQKMKKVKRAPQLVNDTEIVARDYIHADPRGEIFLYHGTLINESINSEHDCHTFGGGDFSENNAFYLTDRYDAALQYACLAIDNPPRYLAPEVYDPEDEELLLEAKKLLKQNKSPMRADSDVTNKITSNFWQYVILQDSAQDMWLKAVDLPKEPVHCSNAKVGDFD</sequence>
<keyword evidence="2" id="KW-0732">Signal</keyword>
<feature type="region of interest" description="Disordered" evidence="1">
    <location>
        <begin position="32"/>
        <end position="109"/>
    </location>
</feature>
<evidence type="ECO:0000256" key="2">
    <source>
        <dbReference type="SAM" id="SignalP"/>
    </source>
</evidence>
<evidence type="ECO:0000313" key="3">
    <source>
        <dbReference type="EMBL" id="KAG5646160.1"/>
    </source>
</evidence>
<feature type="chain" id="PRO_5040466811" evidence="2">
    <location>
        <begin position="24"/>
        <end position="265"/>
    </location>
</feature>
<dbReference type="AlphaFoldDB" id="A0A9P7GB92"/>
<evidence type="ECO:0000313" key="4">
    <source>
        <dbReference type="Proteomes" id="UP000775547"/>
    </source>
</evidence>
<comment type="caution">
    <text evidence="3">The sequence shown here is derived from an EMBL/GenBank/DDBJ whole genome shotgun (WGS) entry which is preliminary data.</text>
</comment>
<protein>
    <submittedName>
        <fullName evidence="3">Uncharacterized protein</fullName>
    </submittedName>
</protein>